<dbReference type="PANTHER" id="PTHR16091:SF1">
    <property type="entry name" value="TETRATRICOPEPTIDE REPEAT PROTEIN 17"/>
    <property type="match status" value="1"/>
</dbReference>
<comment type="caution">
    <text evidence="1">The sequence shown here is derived from an EMBL/GenBank/DDBJ whole genome shotgun (WGS) entry which is preliminary data.</text>
</comment>
<proteinExistence type="predicted"/>
<dbReference type="GO" id="GO:0015629">
    <property type="term" value="C:actin cytoskeleton"/>
    <property type="evidence" value="ECO:0007669"/>
    <property type="project" value="TreeGrafter"/>
</dbReference>
<organism evidence="1 2">
    <name type="scientific">Hypsibius exemplaris</name>
    <name type="common">Freshwater tardigrade</name>
    <dbReference type="NCBI Taxonomy" id="2072580"/>
    <lineage>
        <taxon>Eukaryota</taxon>
        <taxon>Metazoa</taxon>
        <taxon>Ecdysozoa</taxon>
        <taxon>Tardigrada</taxon>
        <taxon>Eutardigrada</taxon>
        <taxon>Parachela</taxon>
        <taxon>Hypsibioidea</taxon>
        <taxon>Hypsibiidae</taxon>
        <taxon>Hypsibius</taxon>
    </lineage>
</organism>
<dbReference type="SUPFAM" id="SSF48452">
    <property type="entry name" value="TPR-like"/>
    <property type="match status" value="2"/>
</dbReference>
<dbReference type="InterPro" id="IPR052630">
    <property type="entry name" value="TTC17"/>
</dbReference>
<gene>
    <name evidence="1" type="ORF">BV898_13507</name>
</gene>
<sequence length="690" mass="77650">MCKTPAELLYRFVVLLPAVANDAVELNVEEVPGKTRATKIESAYNLRKYGDIFELLDQEARVTDIRKKEKKLGISSESPVESQLRGHRHFRNASSTLLTTVLTSYSIPRRKISSSAEPDMDPEVLAGLSINDYGGAVAEALKTNTTSWVLLNMATFYHRLLGNAHAGLECSRRALHFSPQKHKDIAMASIASILYRADYPHDALMILRAAIDISGGSAGAFTLMGFILASTSEFDAAVGAFSDAAKFAKDDKKLDEYRYAVRCHARVHRALSEQHQDLREIIRQFDNIGTLTRKVDAIWSVLHAVRTNSVQVLLHAYGRRQVPSTHSFRPDGSYDFGFPPHERKPLSWLDGITLHDATKAERFSRLFPGSDFEFVGSDWPTNEDCDLRQTRDIGSFRPTSVIIPWENKGFEFWSVVGRLHVAEVIPLPYCESVPYKLPSTTAEMFGPYKTVNSTQSHPDKDMQEVISSYMRRCGTIDEFGRKITLAQVLNLLPDWMFFDMAALYWRARGSPYQVAECYGRAFHAVPDNFKDVVYVGMASFFRFMNQSDSSLFLMGEIAEANTKEPATLYTIGTILGFHGFLSLSIRNYKLALLQDVSFYPAFQAFKNARCTQSLIAPGQKNANPEVEKYQIHRNGIIEIDIGILGLDIGSLRQSLAGIVQEDLLLDSRQNERVRKIAFSDLKKLANKKRH</sequence>
<dbReference type="GO" id="GO:0030041">
    <property type="term" value="P:actin filament polymerization"/>
    <property type="evidence" value="ECO:0007669"/>
    <property type="project" value="TreeGrafter"/>
</dbReference>
<protein>
    <submittedName>
        <fullName evidence="1">Tetratricopeptide repeat protein 17</fullName>
    </submittedName>
</protein>
<dbReference type="InterPro" id="IPR011990">
    <property type="entry name" value="TPR-like_helical_dom_sf"/>
</dbReference>
<evidence type="ECO:0000313" key="1">
    <source>
        <dbReference type="EMBL" id="OQV12245.1"/>
    </source>
</evidence>
<name>A0A1W0WAK2_HYPEX</name>
<accession>A0A1W0WAK2</accession>
<reference evidence="2" key="1">
    <citation type="submission" date="2017-01" db="EMBL/GenBank/DDBJ databases">
        <title>Comparative genomics of anhydrobiosis in the tardigrade Hypsibius dujardini.</title>
        <authorList>
            <person name="Yoshida Y."/>
            <person name="Koutsovoulos G."/>
            <person name="Laetsch D."/>
            <person name="Stevens L."/>
            <person name="Kumar S."/>
            <person name="Horikawa D."/>
            <person name="Ishino K."/>
            <person name="Komine S."/>
            <person name="Tomita M."/>
            <person name="Blaxter M."/>
            <person name="Arakawa K."/>
        </authorList>
    </citation>
    <scope>NUCLEOTIDE SEQUENCE [LARGE SCALE GENOMIC DNA]</scope>
    <source>
        <strain evidence="2">Z151</strain>
    </source>
</reference>
<dbReference type="Gene3D" id="1.25.40.10">
    <property type="entry name" value="Tetratricopeptide repeat domain"/>
    <property type="match status" value="1"/>
</dbReference>
<evidence type="ECO:0000313" key="2">
    <source>
        <dbReference type="Proteomes" id="UP000192578"/>
    </source>
</evidence>
<dbReference type="PANTHER" id="PTHR16091">
    <property type="entry name" value="TTC17 PROTEIN"/>
    <property type="match status" value="1"/>
</dbReference>
<dbReference type="EMBL" id="MTYJ01000150">
    <property type="protein sequence ID" value="OQV12245.1"/>
    <property type="molecule type" value="Genomic_DNA"/>
</dbReference>
<dbReference type="OrthoDB" id="2115703at2759"/>
<dbReference type="AlphaFoldDB" id="A0A1W0WAK2"/>
<dbReference type="Proteomes" id="UP000192578">
    <property type="component" value="Unassembled WGS sequence"/>
</dbReference>
<dbReference type="GO" id="GO:0005737">
    <property type="term" value="C:cytoplasm"/>
    <property type="evidence" value="ECO:0007669"/>
    <property type="project" value="TreeGrafter"/>
</dbReference>
<keyword evidence="2" id="KW-1185">Reference proteome</keyword>